<dbReference type="RefSeq" id="XP_007868299.1">
    <property type="nucleotide sequence ID" value="XM_007870108.1"/>
</dbReference>
<feature type="region of interest" description="Disordered" evidence="1">
    <location>
        <begin position="116"/>
        <end position="241"/>
    </location>
</feature>
<feature type="compositionally biased region" description="Basic residues" evidence="1">
    <location>
        <begin position="196"/>
        <end position="208"/>
    </location>
</feature>
<dbReference type="Gene3D" id="3.80.10.10">
    <property type="entry name" value="Ribonuclease Inhibitor"/>
    <property type="match status" value="1"/>
</dbReference>
<dbReference type="InterPro" id="IPR032675">
    <property type="entry name" value="LRR_dom_sf"/>
</dbReference>
<feature type="compositionally biased region" description="Basic and acidic residues" evidence="1">
    <location>
        <begin position="157"/>
        <end position="175"/>
    </location>
</feature>
<proteinExistence type="predicted"/>
<accession>S7RFM5</accession>
<name>S7RFM5_GLOTA</name>
<evidence type="ECO:0000313" key="3">
    <source>
        <dbReference type="Proteomes" id="UP000030669"/>
    </source>
</evidence>
<feature type="compositionally biased region" description="Basic residues" evidence="1">
    <location>
        <begin position="176"/>
        <end position="188"/>
    </location>
</feature>
<evidence type="ECO:0008006" key="4">
    <source>
        <dbReference type="Google" id="ProtNLM"/>
    </source>
</evidence>
<dbReference type="AlphaFoldDB" id="S7RFM5"/>
<dbReference type="OrthoDB" id="3041441at2759"/>
<feature type="compositionally biased region" description="Basic and acidic residues" evidence="1">
    <location>
        <begin position="209"/>
        <end position="233"/>
    </location>
</feature>
<sequence>MPAALLSHKDSAPSSLVSLLPLELCHMICREIGQLKDYKTRLLLNLALTCKHWLGPALDALWKTLDSLDRLLALAPPMALRDAQSEPQDADADHPDLDWTRFEVYATRVRGLDVRSVDPAGYNSDETEGASDEDNSETESGSEEESSEIEGASNEENSEHEGSSDGDNTEREGGRRARATKRTVRGRIRAMEKAMGRRVRASKGALRRRAGDGDKNERESTSNEENGESKSASDDPNDDPYSAIIRLKSKRQGPLLPGLKVLVWNVDYHTLRMDRRLGCVLSAFITPTLQEIDISLNNSVVKNFANGLLTLKDAILGEWFVTLPDAVPCLKTLRLRGYFPGFPLDFIGRFERLEKLDLGDMHMHPLGWVKAPLLKTFVALTTVREFAVVVYIEDAEEIAGDFSIFPMLETFHAENTPPLEGAAILKGVSSTRLKSVCFAETCPEVEVQQIHSLCKVLTKFSATLTALKFDLEEVKDTDSPQGARVLAAINPLLELRCLEKFHMSPHFREPNERPPYLMVDGDIERMAFAWPRMQDLRLNLRLAGDGTTFRSLITLALQSPCLRYLDLYSIHVPLNRTDLWKIPEANHQLIKLTLGRPTYSDPEVFARAIDRLFPDLKTDIMEENLSIKVLDLLAAVAKERRDSQEITGLMNQWINTDLLEDDVVYSIAPKGPHVVVSARAGT</sequence>
<evidence type="ECO:0000313" key="2">
    <source>
        <dbReference type="EMBL" id="EPQ52975.1"/>
    </source>
</evidence>
<gene>
    <name evidence="2" type="ORF">GLOTRDRAFT_95037</name>
</gene>
<keyword evidence="3" id="KW-1185">Reference proteome</keyword>
<dbReference type="SUPFAM" id="SSF52047">
    <property type="entry name" value="RNI-like"/>
    <property type="match status" value="1"/>
</dbReference>
<dbReference type="Proteomes" id="UP000030669">
    <property type="component" value="Unassembled WGS sequence"/>
</dbReference>
<dbReference type="EMBL" id="KB469306">
    <property type="protein sequence ID" value="EPQ52975.1"/>
    <property type="molecule type" value="Genomic_DNA"/>
</dbReference>
<evidence type="ECO:0000256" key="1">
    <source>
        <dbReference type="SAM" id="MobiDB-lite"/>
    </source>
</evidence>
<reference evidence="2 3" key="1">
    <citation type="journal article" date="2012" name="Science">
        <title>The Paleozoic origin of enzymatic lignin decomposition reconstructed from 31 fungal genomes.</title>
        <authorList>
            <person name="Floudas D."/>
            <person name="Binder M."/>
            <person name="Riley R."/>
            <person name="Barry K."/>
            <person name="Blanchette R.A."/>
            <person name="Henrissat B."/>
            <person name="Martinez A.T."/>
            <person name="Otillar R."/>
            <person name="Spatafora J.W."/>
            <person name="Yadav J.S."/>
            <person name="Aerts A."/>
            <person name="Benoit I."/>
            <person name="Boyd A."/>
            <person name="Carlson A."/>
            <person name="Copeland A."/>
            <person name="Coutinho P.M."/>
            <person name="de Vries R.P."/>
            <person name="Ferreira P."/>
            <person name="Findley K."/>
            <person name="Foster B."/>
            <person name="Gaskell J."/>
            <person name="Glotzer D."/>
            <person name="Gorecki P."/>
            <person name="Heitman J."/>
            <person name="Hesse C."/>
            <person name="Hori C."/>
            <person name="Igarashi K."/>
            <person name="Jurgens J.A."/>
            <person name="Kallen N."/>
            <person name="Kersten P."/>
            <person name="Kohler A."/>
            <person name="Kuees U."/>
            <person name="Kumar T.K.A."/>
            <person name="Kuo A."/>
            <person name="LaButti K."/>
            <person name="Larrondo L.F."/>
            <person name="Lindquist E."/>
            <person name="Ling A."/>
            <person name="Lombard V."/>
            <person name="Lucas S."/>
            <person name="Lundell T."/>
            <person name="Martin R."/>
            <person name="McLaughlin D.J."/>
            <person name="Morgenstern I."/>
            <person name="Morin E."/>
            <person name="Murat C."/>
            <person name="Nagy L.G."/>
            <person name="Nolan M."/>
            <person name="Ohm R.A."/>
            <person name="Patyshakuliyeva A."/>
            <person name="Rokas A."/>
            <person name="Ruiz-Duenas F.J."/>
            <person name="Sabat G."/>
            <person name="Salamov A."/>
            <person name="Samejima M."/>
            <person name="Schmutz J."/>
            <person name="Slot J.C."/>
            <person name="St John F."/>
            <person name="Stenlid J."/>
            <person name="Sun H."/>
            <person name="Sun S."/>
            <person name="Syed K."/>
            <person name="Tsang A."/>
            <person name="Wiebenga A."/>
            <person name="Young D."/>
            <person name="Pisabarro A."/>
            <person name="Eastwood D.C."/>
            <person name="Martin F."/>
            <person name="Cullen D."/>
            <person name="Grigoriev I.V."/>
            <person name="Hibbett D.S."/>
        </authorList>
    </citation>
    <scope>NUCLEOTIDE SEQUENCE [LARGE SCALE GENOMIC DNA]</scope>
    <source>
        <strain evidence="2 3">ATCC 11539</strain>
    </source>
</reference>
<organism evidence="2 3">
    <name type="scientific">Gloeophyllum trabeum (strain ATCC 11539 / FP-39264 / Madison 617)</name>
    <name type="common">Brown rot fungus</name>
    <dbReference type="NCBI Taxonomy" id="670483"/>
    <lineage>
        <taxon>Eukaryota</taxon>
        <taxon>Fungi</taxon>
        <taxon>Dikarya</taxon>
        <taxon>Basidiomycota</taxon>
        <taxon>Agaricomycotina</taxon>
        <taxon>Agaricomycetes</taxon>
        <taxon>Gloeophyllales</taxon>
        <taxon>Gloeophyllaceae</taxon>
        <taxon>Gloeophyllum</taxon>
    </lineage>
</organism>
<dbReference type="KEGG" id="gtr:GLOTRDRAFT_95037"/>
<protein>
    <recommendedName>
        <fullName evidence="4">F-box domain-containing protein</fullName>
    </recommendedName>
</protein>
<dbReference type="GeneID" id="19309670"/>
<feature type="compositionally biased region" description="Acidic residues" evidence="1">
    <location>
        <begin position="125"/>
        <end position="148"/>
    </location>
</feature>
<dbReference type="HOGENOM" id="CLU_394334_0_0_1"/>